<accession>A0A6S6QZQ4</accession>
<comment type="catalytic activity">
    <reaction evidence="10">
        <text>a (3R)-hydroxyacyl-[ACP] + L-ornithine = a lyso-ornithine lipid + holo-[ACP] + H(+)</text>
        <dbReference type="Rhea" id="RHEA:20633"/>
        <dbReference type="Rhea" id="RHEA-COMP:9685"/>
        <dbReference type="Rhea" id="RHEA-COMP:9945"/>
        <dbReference type="ChEBI" id="CHEBI:15378"/>
        <dbReference type="ChEBI" id="CHEBI:46911"/>
        <dbReference type="ChEBI" id="CHEBI:64479"/>
        <dbReference type="ChEBI" id="CHEBI:78827"/>
        <dbReference type="ChEBI" id="CHEBI:138482"/>
        <dbReference type="EC" id="2.3.2.30"/>
    </reaction>
    <physiologicalReaction direction="left-to-right" evidence="10">
        <dbReference type="Rhea" id="RHEA:20634"/>
    </physiologicalReaction>
</comment>
<reference evidence="11 12" key="1">
    <citation type="submission" date="2020-08" db="EMBL/GenBank/DDBJ databases">
        <title>Genome sequence of Rhizobiales bacterium strain IZ6.</title>
        <authorList>
            <person name="Nakai R."/>
            <person name="Naganuma T."/>
        </authorList>
    </citation>
    <scope>NUCLEOTIDE SEQUENCE [LARGE SCALE GENOMIC DNA]</scope>
    <source>
        <strain evidence="11 12">IZ6</strain>
    </source>
</reference>
<dbReference type="KEGG" id="tso:IZ6_29030"/>
<evidence type="ECO:0000256" key="7">
    <source>
        <dbReference type="ARBA" id="ARBA00039058"/>
    </source>
</evidence>
<evidence type="ECO:0000256" key="4">
    <source>
        <dbReference type="ARBA" id="ARBA00023098"/>
    </source>
</evidence>
<comment type="function">
    <text evidence="9">Catalyzes the first step in the biosynthesis of ornithine lipids, which are phosphorus-free membrane lipids. Catalyzes the 3-hydroxyacyl-acyl carrier protein-dependent acylation of ornithine to form lyso-ornithine lipid (LOL).</text>
</comment>
<evidence type="ECO:0000256" key="9">
    <source>
        <dbReference type="ARBA" id="ARBA00045724"/>
    </source>
</evidence>
<evidence type="ECO:0000256" key="2">
    <source>
        <dbReference type="ARBA" id="ARBA00022516"/>
    </source>
</evidence>
<comment type="pathway">
    <text evidence="1">Lipid metabolism.</text>
</comment>
<dbReference type="GO" id="GO:0043810">
    <property type="term" value="F:ornithine-acyl [acyl carrier protein] N-acyltransferase activity"/>
    <property type="evidence" value="ECO:0007669"/>
    <property type="project" value="UniProtKB-EC"/>
</dbReference>
<dbReference type="InterPro" id="IPR052351">
    <property type="entry name" value="Ornithine_N-alpha-AT"/>
</dbReference>
<protein>
    <recommendedName>
        <fullName evidence="8">L-ornithine N(alpha)-acyltransferase</fullName>
        <ecNumber evidence="7">2.3.2.30</ecNumber>
    </recommendedName>
</protein>
<keyword evidence="5" id="KW-0012">Acyltransferase</keyword>
<proteinExistence type="inferred from homology"/>
<evidence type="ECO:0000256" key="5">
    <source>
        <dbReference type="ARBA" id="ARBA00023315"/>
    </source>
</evidence>
<organism evidence="11 12">
    <name type="scientific">Terrihabitans soli</name>
    <dbReference type="NCBI Taxonomy" id="708113"/>
    <lineage>
        <taxon>Bacteria</taxon>
        <taxon>Pseudomonadati</taxon>
        <taxon>Pseudomonadota</taxon>
        <taxon>Alphaproteobacteria</taxon>
        <taxon>Hyphomicrobiales</taxon>
        <taxon>Terrihabitans</taxon>
    </lineage>
</organism>
<evidence type="ECO:0000256" key="10">
    <source>
        <dbReference type="ARBA" id="ARBA00047785"/>
    </source>
</evidence>
<dbReference type="PANTHER" id="PTHR37323:SF1">
    <property type="entry name" value="L-ORNITHINE N(ALPHA)-ACYLTRANSFERASE"/>
    <property type="match status" value="1"/>
</dbReference>
<keyword evidence="4" id="KW-0443">Lipid metabolism</keyword>
<keyword evidence="3" id="KW-0808">Transferase</keyword>
<dbReference type="AlphaFoldDB" id="A0A6S6QZQ4"/>
<gene>
    <name evidence="11" type="ORF">IZ6_29030</name>
</gene>
<name>A0A6S6QZQ4_9HYPH</name>
<evidence type="ECO:0000256" key="1">
    <source>
        <dbReference type="ARBA" id="ARBA00005189"/>
    </source>
</evidence>
<dbReference type="InterPro" id="IPR016181">
    <property type="entry name" value="Acyl_CoA_acyltransferase"/>
</dbReference>
<dbReference type="GO" id="GO:0006629">
    <property type="term" value="P:lipid metabolic process"/>
    <property type="evidence" value="ECO:0007669"/>
    <property type="project" value="UniProtKB-KW"/>
</dbReference>
<dbReference type="EC" id="2.3.2.30" evidence="7"/>
<dbReference type="SUPFAM" id="SSF55729">
    <property type="entry name" value="Acyl-CoA N-acyltransferases (Nat)"/>
    <property type="match status" value="1"/>
</dbReference>
<comment type="similarity">
    <text evidence="6">Belongs to the acetyltransferase family. OlsB subfamily.</text>
</comment>
<evidence type="ECO:0000256" key="8">
    <source>
        <dbReference type="ARBA" id="ARBA00039866"/>
    </source>
</evidence>
<dbReference type="Gene3D" id="3.40.630.30">
    <property type="match status" value="1"/>
</dbReference>
<dbReference type="Pfam" id="PF13444">
    <property type="entry name" value="Acetyltransf_5"/>
    <property type="match status" value="1"/>
</dbReference>
<evidence type="ECO:0000313" key="11">
    <source>
        <dbReference type="EMBL" id="BCJ92168.1"/>
    </source>
</evidence>
<keyword evidence="2" id="KW-0444">Lipid biosynthesis</keyword>
<sequence>MKKAQKLRYKVFFEEMSAQPNVMARLARRDVDIFDQVCDHLLVRDATPRPGFLKKRTVGTYRLLRQDVAERNFGFYTQGEFDIQPLIARHAHLNFLELGRSCVLAPWRDRRTVELLWHGIWAYVLAHKADVMLGCASLEGSDPAEHQLALSYLHHFHRAPEAWRAEALPERRADIALLDKDQIDPKRALRALPPLIKGYLRLGAMIGDGAVTDRQFGTTDILIVLPRAFINPRYIQYYGAEATRHAA</sequence>
<dbReference type="PANTHER" id="PTHR37323">
    <property type="entry name" value="GCN5-RELATED N-ACETYLTRANSFERASE"/>
    <property type="match status" value="1"/>
</dbReference>
<evidence type="ECO:0000256" key="3">
    <source>
        <dbReference type="ARBA" id="ARBA00022679"/>
    </source>
</evidence>
<evidence type="ECO:0000256" key="6">
    <source>
        <dbReference type="ARBA" id="ARBA00038095"/>
    </source>
</evidence>
<keyword evidence="12" id="KW-1185">Reference proteome</keyword>
<dbReference type="EMBL" id="AP023361">
    <property type="protein sequence ID" value="BCJ92168.1"/>
    <property type="molecule type" value="Genomic_DNA"/>
</dbReference>
<evidence type="ECO:0000313" key="12">
    <source>
        <dbReference type="Proteomes" id="UP000515317"/>
    </source>
</evidence>
<dbReference type="Proteomes" id="UP000515317">
    <property type="component" value="Chromosome"/>
</dbReference>